<feature type="transmembrane region" description="Helical" evidence="9">
    <location>
        <begin position="222"/>
        <end position="242"/>
    </location>
</feature>
<evidence type="ECO:0000256" key="6">
    <source>
        <dbReference type="ARBA" id="ARBA00022989"/>
    </source>
</evidence>
<dbReference type="EMBL" id="JAPDDP010000038">
    <property type="protein sequence ID" value="MDA0182602.1"/>
    <property type="molecule type" value="Genomic_DNA"/>
</dbReference>
<name>A0A9X3ND03_9ACTN</name>
<keyword evidence="7" id="KW-0186">Copper</keyword>
<dbReference type="InterPro" id="IPR032694">
    <property type="entry name" value="CopC/D"/>
</dbReference>
<feature type="transmembrane region" description="Helical" evidence="9">
    <location>
        <begin position="254"/>
        <end position="272"/>
    </location>
</feature>
<sequence length="545" mass="56891">MRRAALIALVVLLALPAAAFGHATLIRSTPGSSGVVNTPPRTVTLEFSEPVEARFASVSVTDAPGNQLRDGRPTAEGNTLVVPIKEVGEGWYLVYWRVVSTDGHPIRGAFTFAVGPNPGPSPEFKIPSISETAATPGLVTARWIVLLAAMAAIGLFVLRLLTARPAGDLRNVTKAFGVASAVALVVAPVYLVMSTAQFSLRSAFDLGEVLPLLDGTEFGKGFIRLELCFALFVAAAGIAIWLDDPARPRRTIADLLATTGALLAAAGVLLIPGTSGHPGTAEPRGLAIVLDAVHLGAGSIWIGGLIGLLILWRSRQLALAVRRFSAVALYAVGVLVATGIWASIVHLPTLASLWETGYGQALLVKMALLVVAVVLAAVNLLRTKTRLLAGERQSPRFVGGEVVLIAGAVFAAAIVTSLAPPAKAIAEIGKPAAEVGPGPVDKTVERDGYEITFGLTPNRAATQNQVSIAVRKDGKPVTGAAVTESFAMLDMEMGRQEYELTETAPGTYGRETSALVMAGRWGLTVRVEPPGAEPFTVTVLDHADG</sequence>
<keyword evidence="8 9" id="KW-0472">Membrane</keyword>
<dbReference type="Pfam" id="PF05425">
    <property type="entry name" value="CopD"/>
    <property type="match status" value="1"/>
</dbReference>
<dbReference type="GO" id="GO:0005507">
    <property type="term" value="F:copper ion binding"/>
    <property type="evidence" value="ECO:0007669"/>
    <property type="project" value="InterPro"/>
</dbReference>
<evidence type="ECO:0000256" key="8">
    <source>
        <dbReference type="ARBA" id="ARBA00023136"/>
    </source>
</evidence>
<feature type="chain" id="PRO_5040726840" evidence="10">
    <location>
        <begin position="20"/>
        <end position="545"/>
    </location>
</feature>
<dbReference type="InterPro" id="IPR007348">
    <property type="entry name" value="CopC_dom"/>
</dbReference>
<dbReference type="Proteomes" id="UP001147653">
    <property type="component" value="Unassembled WGS sequence"/>
</dbReference>
<dbReference type="RefSeq" id="WP_270026976.1">
    <property type="nucleotide sequence ID" value="NZ_JAPDDP010000038.1"/>
</dbReference>
<gene>
    <name evidence="14" type="ORF">OJ997_19990</name>
</gene>
<evidence type="ECO:0000313" key="14">
    <source>
        <dbReference type="EMBL" id="MDA0182602.1"/>
    </source>
</evidence>
<comment type="caution">
    <text evidence="14">The sequence shown here is derived from an EMBL/GenBank/DDBJ whole genome shotgun (WGS) entry which is preliminary data.</text>
</comment>
<dbReference type="GO" id="GO:0042597">
    <property type="term" value="C:periplasmic space"/>
    <property type="evidence" value="ECO:0007669"/>
    <property type="project" value="InterPro"/>
</dbReference>
<evidence type="ECO:0000259" key="11">
    <source>
        <dbReference type="Pfam" id="PF04234"/>
    </source>
</evidence>
<keyword evidence="2" id="KW-1003">Cell membrane</keyword>
<dbReference type="Gene3D" id="2.60.40.1220">
    <property type="match status" value="1"/>
</dbReference>
<comment type="subcellular location">
    <subcellularLocation>
        <location evidence="1">Cell membrane</location>
        <topology evidence="1">Multi-pass membrane protein</topology>
    </subcellularLocation>
</comment>
<dbReference type="InterPro" id="IPR032693">
    <property type="entry name" value="YtkA-like_dom"/>
</dbReference>
<evidence type="ECO:0000259" key="13">
    <source>
        <dbReference type="Pfam" id="PF13115"/>
    </source>
</evidence>
<feature type="transmembrane region" description="Helical" evidence="9">
    <location>
        <begin position="175"/>
        <end position="193"/>
    </location>
</feature>
<dbReference type="Pfam" id="PF04234">
    <property type="entry name" value="CopC"/>
    <property type="match status" value="1"/>
</dbReference>
<protein>
    <submittedName>
        <fullName evidence="14">FixH family protein</fullName>
    </submittedName>
</protein>
<keyword evidence="15" id="KW-1185">Reference proteome</keyword>
<dbReference type="GO" id="GO:0005886">
    <property type="term" value="C:plasma membrane"/>
    <property type="evidence" value="ECO:0007669"/>
    <property type="project" value="UniProtKB-SubCell"/>
</dbReference>
<dbReference type="PANTHER" id="PTHR34820:SF4">
    <property type="entry name" value="INNER MEMBRANE PROTEIN YEBZ"/>
    <property type="match status" value="1"/>
</dbReference>
<organism evidence="14 15">
    <name type="scientific">Solirubrobacter phytolaccae</name>
    <dbReference type="NCBI Taxonomy" id="1404360"/>
    <lineage>
        <taxon>Bacteria</taxon>
        <taxon>Bacillati</taxon>
        <taxon>Actinomycetota</taxon>
        <taxon>Thermoleophilia</taxon>
        <taxon>Solirubrobacterales</taxon>
        <taxon>Solirubrobacteraceae</taxon>
        <taxon>Solirubrobacter</taxon>
    </lineage>
</organism>
<evidence type="ECO:0000259" key="12">
    <source>
        <dbReference type="Pfam" id="PF05425"/>
    </source>
</evidence>
<feature type="transmembrane region" description="Helical" evidence="9">
    <location>
        <begin position="292"/>
        <end position="312"/>
    </location>
</feature>
<dbReference type="PANTHER" id="PTHR34820">
    <property type="entry name" value="INNER MEMBRANE PROTEIN YEBZ"/>
    <property type="match status" value="1"/>
</dbReference>
<evidence type="ECO:0000256" key="1">
    <source>
        <dbReference type="ARBA" id="ARBA00004651"/>
    </source>
</evidence>
<feature type="signal peptide" evidence="10">
    <location>
        <begin position="1"/>
        <end position="19"/>
    </location>
</feature>
<evidence type="ECO:0000256" key="2">
    <source>
        <dbReference type="ARBA" id="ARBA00022475"/>
    </source>
</evidence>
<dbReference type="GO" id="GO:0046688">
    <property type="term" value="P:response to copper ion"/>
    <property type="evidence" value="ECO:0007669"/>
    <property type="project" value="InterPro"/>
</dbReference>
<evidence type="ECO:0000256" key="7">
    <source>
        <dbReference type="ARBA" id="ARBA00023008"/>
    </source>
</evidence>
<evidence type="ECO:0000256" key="3">
    <source>
        <dbReference type="ARBA" id="ARBA00022692"/>
    </source>
</evidence>
<reference evidence="14" key="1">
    <citation type="submission" date="2022-10" db="EMBL/GenBank/DDBJ databases">
        <title>The WGS of Solirubrobacter phytolaccae KCTC 29190.</title>
        <authorList>
            <person name="Jiang Z."/>
        </authorList>
    </citation>
    <scope>NUCLEOTIDE SEQUENCE</scope>
    <source>
        <strain evidence="14">KCTC 29190</strain>
    </source>
</reference>
<keyword evidence="4" id="KW-0479">Metal-binding</keyword>
<dbReference type="GO" id="GO:0006825">
    <property type="term" value="P:copper ion transport"/>
    <property type="evidence" value="ECO:0007669"/>
    <property type="project" value="InterPro"/>
</dbReference>
<proteinExistence type="predicted"/>
<dbReference type="Pfam" id="PF13115">
    <property type="entry name" value="YtkA"/>
    <property type="match status" value="1"/>
</dbReference>
<dbReference type="AlphaFoldDB" id="A0A9X3ND03"/>
<feature type="transmembrane region" description="Helical" evidence="9">
    <location>
        <begin position="143"/>
        <end position="163"/>
    </location>
</feature>
<keyword evidence="5 10" id="KW-0732">Signal</keyword>
<evidence type="ECO:0000256" key="4">
    <source>
        <dbReference type="ARBA" id="ARBA00022723"/>
    </source>
</evidence>
<feature type="transmembrane region" description="Helical" evidence="9">
    <location>
        <begin position="402"/>
        <end position="420"/>
    </location>
</feature>
<dbReference type="InterPro" id="IPR014755">
    <property type="entry name" value="Cu-Rt/internalin_Ig-like"/>
</dbReference>
<evidence type="ECO:0000256" key="5">
    <source>
        <dbReference type="ARBA" id="ARBA00022729"/>
    </source>
</evidence>
<keyword evidence="6 9" id="KW-1133">Transmembrane helix</keyword>
<accession>A0A9X3ND03</accession>
<feature type="domain" description="CopC" evidence="11">
    <location>
        <begin position="22"/>
        <end position="114"/>
    </location>
</feature>
<evidence type="ECO:0000256" key="10">
    <source>
        <dbReference type="SAM" id="SignalP"/>
    </source>
</evidence>
<dbReference type="InterPro" id="IPR008457">
    <property type="entry name" value="Cu-R_CopD_dom"/>
</dbReference>
<dbReference type="InterPro" id="IPR014756">
    <property type="entry name" value="Ig_E-set"/>
</dbReference>
<evidence type="ECO:0000313" key="15">
    <source>
        <dbReference type="Proteomes" id="UP001147653"/>
    </source>
</evidence>
<evidence type="ECO:0000256" key="9">
    <source>
        <dbReference type="SAM" id="Phobius"/>
    </source>
</evidence>
<keyword evidence="3 9" id="KW-0812">Transmembrane</keyword>
<feature type="transmembrane region" description="Helical" evidence="9">
    <location>
        <begin position="324"/>
        <end position="342"/>
    </location>
</feature>
<feature type="domain" description="YtkA-like" evidence="13">
    <location>
        <begin position="445"/>
        <end position="525"/>
    </location>
</feature>
<dbReference type="SUPFAM" id="SSF81296">
    <property type="entry name" value="E set domains"/>
    <property type="match status" value="1"/>
</dbReference>
<feature type="domain" description="Copper resistance protein D" evidence="12">
    <location>
        <begin position="320"/>
        <end position="414"/>
    </location>
</feature>
<feature type="transmembrane region" description="Helical" evidence="9">
    <location>
        <begin position="362"/>
        <end position="381"/>
    </location>
</feature>